<sequence length="348" mass="37088">MSTATQTTDHTARQGYDREVRVAVLGVGMMGQDHARRLATLTKGARLVAVSDVDAARTDAVAAEFGVRAVHDPAAAISDPEVDAVVIATPGFTHEDLVLAALAAGKPTLCEKPLTTSPETARKVVEAERALGRPLVQVGFMRRFDAEYEQLRALVASQELGRPLFLHCVHRNATTPPNFNSEMLILDSVVHEVDIARFLLGEEITAITVLTPGRTAHAPEGLQDPQFVLMETASGTLVDVEIFVNTTFGYEVRTELVAERGSAMTGLGVGLVQHSAAGWGGRIAADFKQRFGAAYDTEFQRWVDAVRSGAGVDGPGVWDGYAAAAVCAAGVQSLRTGRRVEVDLGARS</sequence>
<dbReference type="Pfam" id="PF22725">
    <property type="entry name" value="GFO_IDH_MocA_C3"/>
    <property type="match status" value="1"/>
</dbReference>
<gene>
    <name evidence="3" type="primary">iolG</name>
    <name evidence="6" type="ORF">FHR75_003228</name>
</gene>
<dbReference type="SUPFAM" id="SSF55347">
    <property type="entry name" value="Glyceraldehyde-3-phosphate dehydrogenase-like, C-terminal domain"/>
    <property type="match status" value="1"/>
</dbReference>
<name>A0A7W4TPQ5_KINRA</name>
<dbReference type="InterPro" id="IPR055170">
    <property type="entry name" value="GFO_IDH_MocA-like_dom"/>
</dbReference>
<evidence type="ECO:0000259" key="4">
    <source>
        <dbReference type="Pfam" id="PF01408"/>
    </source>
</evidence>
<dbReference type="RefSeq" id="WP_183392204.1">
    <property type="nucleotide sequence ID" value="NZ_JACHVY010000003.1"/>
</dbReference>
<keyword evidence="1 3" id="KW-0560">Oxidoreductase</keyword>
<dbReference type="SUPFAM" id="SSF51735">
    <property type="entry name" value="NAD(P)-binding Rossmann-fold domains"/>
    <property type="match status" value="1"/>
</dbReference>
<dbReference type="AlphaFoldDB" id="A0A7W4TPQ5"/>
<comment type="function">
    <text evidence="3">Involved in the oxidation of myo-inositol (MI) to 2-keto-myo-inositol (2KMI or 2-inosose).</text>
</comment>
<dbReference type="EC" id="1.1.1.18" evidence="3"/>
<dbReference type="GO" id="GO:0050112">
    <property type="term" value="F:inositol 2-dehydrogenase (NAD+) activity"/>
    <property type="evidence" value="ECO:0007669"/>
    <property type="project" value="UniProtKB-UniRule"/>
</dbReference>
<evidence type="ECO:0000256" key="3">
    <source>
        <dbReference type="HAMAP-Rule" id="MF_01671"/>
    </source>
</evidence>
<comment type="similarity">
    <text evidence="3">Belongs to the Gfo/Idh/MocA family.</text>
</comment>
<dbReference type="EMBL" id="JACHVY010000003">
    <property type="protein sequence ID" value="MBB2902397.1"/>
    <property type="molecule type" value="Genomic_DNA"/>
</dbReference>
<comment type="subunit">
    <text evidence="3">Homotetramer.</text>
</comment>
<feature type="domain" description="Gfo/Idh/MocA-like oxidoreductase N-terminal" evidence="4">
    <location>
        <begin position="20"/>
        <end position="140"/>
    </location>
</feature>
<dbReference type="PANTHER" id="PTHR43593">
    <property type="match status" value="1"/>
</dbReference>
<dbReference type="Proteomes" id="UP000533269">
    <property type="component" value="Unassembled WGS sequence"/>
</dbReference>
<comment type="catalytic activity">
    <reaction evidence="3">
        <text>myo-inositol + NAD(+) = scyllo-inosose + NADH + H(+)</text>
        <dbReference type="Rhea" id="RHEA:16949"/>
        <dbReference type="ChEBI" id="CHEBI:15378"/>
        <dbReference type="ChEBI" id="CHEBI:17268"/>
        <dbReference type="ChEBI" id="CHEBI:17811"/>
        <dbReference type="ChEBI" id="CHEBI:57540"/>
        <dbReference type="ChEBI" id="CHEBI:57945"/>
        <dbReference type="EC" id="1.1.1.18"/>
    </reaction>
</comment>
<dbReference type="InterPro" id="IPR036291">
    <property type="entry name" value="NAD(P)-bd_dom_sf"/>
</dbReference>
<keyword evidence="2 3" id="KW-0520">NAD</keyword>
<evidence type="ECO:0000313" key="6">
    <source>
        <dbReference type="EMBL" id="MBB2902397.1"/>
    </source>
</evidence>
<reference evidence="6 7" key="2">
    <citation type="submission" date="2020-08" db="EMBL/GenBank/DDBJ databases">
        <authorList>
            <person name="Partida-Martinez L."/>
            <person name="Huntemann M."/>
            <person name="Clum A."/>
            <person name="Wang J."/>
            <person name="Palaniappan K."/>
            <person name="Ritter S."/>
            <person name="Chen I.-M."/>
            <person name="Stamatis D."/>
            <person name="Reddy T."/>
            <person name="O'Malley R."/>
            <person name="Daum C."/>
            <person name="Shapiro N."/>
            <person name="Ivanova N."/>
            <person name="Kyrpides N."/>
            <person name="Woyke T."/>
        </authorList>
    </citation>
    <scope>NUCLEOTIDE SEQUENCE [LARGE SCALE GENOMIC DNA]</scope>
    <source>
        <strain evidence="6 7">AS2.23</strain>
    </source>
</reference>
<dbReference type="PANTHER" id="PTHR43593:SF1">
    <property type="entry name" value="INOSITOL 2-DEHYDROGENASE"/>
    <property type="match status" value="1"/>
</dbReference>
<evidence type="ECO:0000256" key="1">
    <source>
        <dbReference type="ARBA" id="ARBA00023002"/>
    </source>
</evidence>
<accession>A0A7W4TPQ5</accession>
<dbReference type="InterPro" id="IPR050424">
    <property type="entry name" value="Gfo-Idh-MocA_inositol_DH"/>
</dbReference>
<proteinExistence type="inferred from homology"/>
<organism evidence="6 7">
    <name type="scientific">Kineococcus radiotolerans</name>
    <dbReference type="NCBI Taxonomy" id="131568"/>
    <lineage>
        <taxon>Bacteria</taxon>
        <taxon>Bacillati</taxon>
        <taxon>Actinomycetota</taxon>
        <taxon>Actinomycetes</taxon>
        <taxon>Kineosporiales</taxon>
        <taxon>Kineosporiaceae</taxon>
        <taxon>Kineococcus</taxon>
    </lineage>
</organism>
<dbReference type="Pfam" id="PF01408">
    <property type="entry name" value="GFO_IDH_MocA"/>
    <property type="match status" value="1"/>
</dbReference>
<dbReference type="InterPro" id="IPR023794">
    <property type="entry name" value="MI/DCI_dehydrogenase"/>
</dbReference>
<dbReference type="GO" id="GO:0000166">
    <property type="term" value="F:nucleotide binding"/>
    <property type="evidence" value="ECO:0007669"/>
    <property type="project" value="InterPro"/>
</dbReference>
<feature type="domain" description="GFO/IDH/MocA-like oxidoreductase" evidence="5">
    <location>
        <begin position="148"/>
        <end position="263"/>
    </location>
</feature>
<reference evidence="6 7" key="1">
    <citation type="submission" date="2020-08" db="EMBL/GenBank/DDBJ databases">
        <title>The Agave Microbiome: Exploring the role of microbial communities in plant adaptations to desert environments.</title>
        <authorList>
            <person name="Partida-Martinez L.P."/>
        </authorList>
    </citation>
    <scope>NUCLEOTIDE SEQUENCE [LARGE SCALE GENOMIC DNA]</scope>
    <source>
        <strain evidence="6 7">AS2.23</strain>
    </source>
</reference>
<dbReference type="HAMAP" id="MF_01671">
    <property type="entry name" value="IolG"/>
    <property type="match status" value="1"/>
</dbReference>
<protein>
    <recommendedName>
        <fullName evidence="3">Inositol 2-dehydrogenase</fullName>
        <ecNumber evidence="3">1.1.1.18</ecNumber>
    </recommendedName>
    <alternativeName>
        <fullName evidence="3">Myo-inositol 2-dehydrogenase</fullName>
        <shortName evidence="3">MI 2-dehydrogenase</shortName>
    </alternativeName>
</protein>
<comment type="caution">
    <text evidence="6">The sequence shown here is derived from an EMBL/GenBank/DDBJ whole genome shotgun (WGS) entry which is preliminary data.</text>
</comment>
<evidence type="ECO:0000259" key="5">
    <source>
        <dbReference type="Pfam" id="PF22725"/>
    </source>
</evidence>
<dbReference type="Gene3D" id="3.30.360.10">
    <property type="entry name" value="Dihydrodipicolinate Reductase, domain 2"/>
    <property type="match status" value="1"/>
</dbReference>
<dbReference type="InterPro" id="IPR000683">
    <property type="entry name" value="Gfo/Idh/MocA-like_OxRdtase_N"/>
</dbReference>
<dbReference type="GO" id="GO:0019310">
    <property type="term" value="P:inositol catabolic process"/>
    <property type="evidence" value="ECO:0007669"/>
    <property type="project" value="UniProtKB-UniRule"/>
</dbReference>
<evidence type="ECO:0000313" key="7">
    <source>
        <dbReference type="Proteomes" id="UP000533269"/>
    </source>
</evidence>
<evidence type="ECO:0000256" key="2">
    <source>
        <dbReference type="ARBA" id="ARBA00023027"/>
    </source>
</evidence>
<dbReference type="Gene3D" id="3.40.50.720">
    <property type="entry name" value="NAD(P)-binding Rossmann-like Domain"/>
    <property type="match status" value="1"/>
</dbReference>